<feature type="region of interest" description="Disordered" evidence="1">
    <location>
        <begin position="195"/>
        <end position="227"/>
    </location>
</feature>
<keyword evidence="2" id="KW-1133">Transmembrane helix</keyword>
<dbReference type="EMBL" id="LFYR01001913">
    <property type="protein sequence ID" value="KMZ58630.1"/>
    <property type="molecule type" value="Genomic_DNA"/>
</dbReference>
<dbReference type="PANTHER" id="PTHR36785">
    <property type="entry name" value="OS05G0502500 PROTEIN"/>
    <property type="match status" value="1"/>
</dbReference>
<protein>
    <submittedName>
        <fullName evidence="3">Uncharacterized protein</fullName>
    </submittedName>
</protein>
<evidence type="ECO:0000256" key="2">
    <source>
        <dbReference type="SAM" id="Phobius"/>
    </source>
</evidence>
<feature type="transmembrane region" description="Helical" evidence="2">
    <location>
        <begin position="126"/>
        <end position="145"/>
    </location>
</feature>
<reference evidence="4" key="1">
    <citation type="journal article" date="2016" name="Nature">
        <title>The genome of the seagrass Zostera marina reveals angiosperm adaptation to the sea.</title>
        <authorList>
            <person name="Olsen J.L."/>
            <person name="Rouze P."/>
            <person name="Verhelst B."/>
            <person name="Lin Y.-C."/>
            <person name="Bayer T."/>
            <person name="Collen J."/>
            <person name="Dattolo E."/>
            <person name="De Paoli E."/>
            <person name="Dittami S."/>
            <person name="Maumus F."/>
            <person name="Michel G."/>
            <person name="Kersting A."/>
            <person name="Lauritano C."/>
            <person name="Lohaus R."/>
            <person name="Toepel M."/>
            <person name="Tonon T."/>
            <person name="Vanneste K."/>
            <person name="Amirebrahimi M."/>
            <person name="Brakel J."/>
            <person name="Bostroem C."/>
            <person name="Chovatia M."/>
            <person name="Grimwood J."/>
            <person name="Jenkins J.W."/>
            <person name="Jueterbock A."/>
            <person name="Mraz A."/>
            <person name="Stam W.T."/>
            <person name="Tice H."/>
            <person name="Bornberg-Bauer E."/>
            <person name="Green P.J."/>
            <person name="Pearson G.A."/>
            <person name="Procaccini G."/>
            <person name="Duarte C.M."/>
            <person name="Schmutz J."/>
            <person name="Reusch T.B.H."/>
            <person name="Van de Peer Y."/>
        </authorList>
    </citation>
    <scope>NUCLEOTIDE SEQUENCE [LARGE SCALE GENOMIC DNA]</scope>
    <source>
        <strain evidence="4">cv. Finnish</strain>
    </source>
</reference>
<evidence type="ECO:0000313" key="4">
    <source>
        <dbReference type="Proteomes" id="UP000036987"/>
    </source>
</evidence>
<name>A0A0K9NRN8_ZOSMR</name>
<gene>
    <name evidence="3" type="ORF">ZOSMA_75G00630</name>
</gene>
<evidence type="ECO:0000313" key="3">
    <source>
        <dbReference type="EMBL" id="KMZ58630.1"/>
    </source>
</evidence>
<dbReference type="Proteomes" id="UP000036987">
    <property type="component" value="Unassembled WGS sequence"/>
</dbReference>
<organism evidence="3 4">
    <name type="scientific">Zostera marina</name>
    <name type="common">Eelgrass</name>
    <dbReference type="NCBI Taxonomy" id="29655"/>
    <lineage>
        <taxon>Eukaryota</taxon>
        <taxon>Viridiplantae</taxon>
        <taxon>Streptophyta</taxon>
        <taxon>Embryophyta</taxon>
        <taxon>Tracheophyta</taxon>
        <taxon>Spermatophyta</taxon>
        <taxon>Magnoliopsida</taxon>
        <taxon>Liliopsida</taxon>
        <taxon>Zosteraceae</taxon>
        <taxon>Zostera</taxon>
    </lineage>
</organism>
<comment type="caution">
    <text evidence="3">The sequence shown here is derived from an EMBL/GenBank/DDBJ whole genome shotgun (WGS) entry which is preliminary data.</text>
</comment>
<dbReference type="OMA" id="WFAGRDI"/>
<keyword evidence="2" id="KW-0812">Transmembrane</keyword>
<accession>A0A0K9NRN8</accession>
<dbReference type="PANTHER" id="PTHR36785:SF1">
    <property type="entry name" value="OS05G0502500 PROTEIN"/>
    <property type="match status" value="1"/>
</dbReference>
<dbReference type="OrthoDB" id="1935723at2759"/>
<keyword evidence="4" id="KW-1185">Reference proteome</keyword>
<dbReference type="STRING" id="29655.A0A0K9NRN8"/>
<evidence type="ECO:0000256" key="1">
    <source>
        <dbReference type="SAM" id="MobiDB-lite"/>
    </source>
</evidence>
<dbReference type="AlphaFoldDB" id="A0A0K9NRN8"/>
<proteinExistence type="predicted"/>
<feature type="transmembrane region" description="Helical" evidence="2">
    <location>
        <begin position="101"/>
        <end position="120"/>
    </location>
</feature>
<keyword evidence="2" id="KW-0472">Membrane</keyword>
<sequence>MRAYQVPITSPVLCSFFGPPVSKTYQHGITSWQPGNFPYLHASVIRTGRRRSSFSTVISRKNRIFRGKGRSTLVSGNRAFGFNQGGGGGNGNNNRKVLGNLALVIGLGYLTTTGQLGWFFNTIVSIWLFVLIFPILGLGAFLWFASRDLIQNSCPNCGNDIRILKSSLKDGMQLCPYCTQPFSVQNDRFVKESTNFSSDQSPFEQVFNDFPRSSNRSSSEKGKATTSSTIVDIEAEVKDID</sequence>